<dbReference type="EMBL" id="BMVB01000006">
    <property type="protein sequence ID" value="GHC47038.1"/>
    <property type="molecule type" value="Genomic_DNA"/>
</dbReference>
<dbReference type="PANTHER" id="PTHR10314">
    <property type="entry name" value="CYSTATHIONINE BETA-SYNTHASE"/>
    <property type="match status" value="1"/>
</dbReference>
<evidence type="ECO:0000256" key="3">
    <source>
        <dbReference type="SAM" id="MobiDB-lite"/>
    </source>
</evidence>
<dbReference type="RefSeq" id="WP_190109610.1">
    <property type="nucleotide sequence ID" value="NZ_BMVB01000006.1"/>
</dbReference>
<feature type="region of interest" description="Disordered" evidence="3">
    <location>
        <begin position="325"/>
        <end position="349"/>
    </location>
</feature>
<reference evidence="5" key="1">
    <citation type="journal article" date="2014" name="Int. J. Syst. Evol. Microbiol.">
        <title>Complete genome sequence of Corynebacterium casei LMG S-19264T (=DSM 44701T), isolated from a smear-ripened cheese.</title>
        <authorList>
            <consortium name="US DOE Joint Genome Institute (JGI-PGF)"/>
            <person name="Walter F."/>
            <person name="Albersmeier A."/>
            <person name="Kalinowski J."/>
            <person name="Ruckert C."/>
        </authorList>
    </citation>
    <scope>NUCLEOTIDE SEQUENCE</scope>
    <source>
        <strain evidence="5">JCM 4633</strain>
    </source>
</reference>
<comment type="cofactor">
    <cofactor evidence="1">
        <name>pyridoxal 5'-phosphate</name>
        <dbReference type="ChEBI" id="CHEBI:597326"/>
    </cofactor>
</comment>
<dbReference type="AlphaFoldDB" id="A0A918TGI3"/>
<feature type="domain" description="Tryptophan synthase beta chain-like PALP" evidence="4">
    <location>
        <begin position="4"/>
        <end position="273"/>
    </location>
</feature>
<accession>A0A918TGI3</accession>
<organism evidence="5 6">
    <name type="scientific">Streptomyces cinnamoneus</name>
    <name type="common">Streptoverticillium cinnamoneum</name>
    <dbReference type="NCBI Taxonomy" id="53446"/>
    <lineage>
        <taxon>Bacteria</taxon>
        <taxon>Bacillati</taxon>
        <taxon>Actinomycetota</taxon>
        <taxon>Actinomycetes</taxon>
        <taxon>Kitasatosporales</taxon>
        <taxon>Streptomycetaceae</taxon>
        <taxon>Streptomyces</taxon>
        <taxon>Streptomyces cinnamoneus group</taxon>
    </lineage>
</organism>
<comment type="caution">
    <text evidence="5">The sequence shown here is derived from an EMBL/GenBank/DDBJ whole genome shotgun (WGS) entry which is preliminary data.</text>
</comment>
<dbReference type="Proteomes" id="UP000646244">
    <property type="component" value="Unassembled WGS sequence"/>
</dbReference>
<evidence type="ECO:0000313" key="6">
    <source>
        <dbReference type="Proteomes" id="UP000646244"/>
    </source>
</evidence>
<name>A0A918TGI3_STRCJ</name>
<dbReference type="InterPro" id="IPR050214">
    <property type="entry name" value="Cys_Synth/Cystath_Beta-Synth"/>
</dbReference>
<dbReference type="InterPro" id="IPR001926">
    <property type="entry name" value="TrpB-like_PALP"/>
</dbReference>
<keyword evidence="2" id="KW-0663">Pyridoxal phosphate</keyword>
<reference evidence="5" key="2">
    <citation type="submission" date="2020-09" db="EMBL/GenBank/DDBJ databases">
        <authorList>
            <person name="Sun Q."/>
            <person name="Ohkuma M."/>
        </authorList>
    </citation>
    <scope>NUCLEOTIDE SEQUENCE</scope>
    <source>
        <strain evidence="5">JCM 4633</strain>
    </source>
</reference>
<feature type="compositionally biased region" description="Low complexity" evidence="3">
    <location>
        <begin position="326"/>
        <end position="340"/>
    </location>
</feature>
<dbReference type="Pfam" id="PF00291">
    <property type="entry name" value="PALP"/>
    <property type="match status" value="1"/>
</dbReference>
<evidence type="ECO:0000259" key="4">
    <source>
        <dbReference type="Pfam" id="PF00291"/>
    </source>
</evidence>
<dbReference type="GO" id="GO:1901605">
    <property type="term" value="P:alpha-amino acid metabolic process"/>
    <property type="evidence" value="ECO:0007669"/>
    <property type="project" value="UniProtKB-ARBA"/>
</dbReference>
<dbReference type="SUPFAM" id="SSF53686">
    <property type="entry name" value="Tryptophan synthase beta subunit-like PLP-dependent enzymes"/>
    <property type="match status" value="1"/>
</dbReference>
<sequence>MPPSPVVALQLSVDGRPATLWLKLESHNPHGSVKGRTALALWEDVAGRVDARFGIIESTSGNLGLALAALAAAHRVPFTAVVDPRSSASLVDAVRALDGRVVTVDEPDGAGGYLLSRLAHIERRLAAQPRLVWPNQYANPASPAVHVRETAPELRAQIHEGPVSVLIAVSTGGTLAGFRDYALAARPHWELVGVDVVGSAALGGASGRRVLSGIGASRPSAFLPGGHRPTVRITPQEAVSACLWLAGATGIGVGGSSGALIATALRLFRGTPRRTAAACLCPDGADRYLDTVYSAPWRNRQSLVPVDVGRGVEILAVHDPPRHPGARAAAPWAGRGAPAPYDHGKERFR</sequence>
<evidence type="ECO:0000256" key="2">
    <source>
        <dbReference type="ARBA" id="ARBA00022898"/>
    </source>
</evidence>
<evidence type="ECO:0000313" key="5">
    <source>
        <dbReference type="EMBL" id="GHC47038.1"/>
    </source>
</evidence>
<evidence type="ECO:0000256" key="1">
    <source>
        <dbReference type="ARBA" id="ARBA00001933"/>
    </source>
</evidence>
<dbReference type="InterPro" id="IPR036052">
    <property type="entry name" value="TrpB-like_PALP_sf"/>
</dbReference>
<protein>
    <recommendedName>
        <fullName evidence="4">Tryptophan synthase beta chain-like PALP domain-containing protein</fullName>
    </recommendedName>
</protein>
<dbReference type="Gene3D" id="3.40.50.1100">
    <property type="match status" value="2"/>
</dbReference>
<proteinExistence type="predicted"/>
<gene>
    <name evidence="5" type="ORF">GCM10010507_23090</name>
</gene>